<dbReference type="AlphaFoldDB" id="A0A6M3MH28"/>
<sequence>MSDQELEGTTVKINLSKFTGDIHAKIEEEFKALEERLTPKKETTGLTESIGEFGHIVEDWDWRAPIEEMLRETSRGARMITSDDYKLRKIDDLRNNQRLVEDIVIRDYDKETQETTYSLKLNESLTEAIGTIAQGGSNCAIPEVWSDKIERDHVYPGSVFLGASFMNWYTEIQGRPGAKIYIPRVAPALCVDLECDEPDTVAPVIACPYIELEHDVCAYAICKNDIETVQYGLVDAINESLGSCLEVCVDNYFFGIALSCDNAGTMTHTGAMSGSLLLEAMGSMQAGTYDPVKVIMHPIPHISLMQDTNFRYANQFGARDVVTGGRLETAYGMEINVTPKGTLQLTGTGGTYRTLLLAKGALAGALKHGITIETEYSPRLQKRWVLADIKYGGVCLHPDGIFWIHTFEG</sequence>
<name>A0A6M3MH28_9ZZZZ</name>
<evidence type="ECO:0000313" key="1">
    <source>
        <dbReference type="EMBL" id="QJB04122.1"/>
    </source>
</evidence>
<reference evidence="1" key="1">
    <citation type="submission" date="2020-03" db="EMBL/GenBank/DDBJ databases">
        <title>The deep terrestrial virosphere.</title>
        <authorList>
            <person name="Holmfeldt K."/>
            <person name="Nilsson E."/>
            <person name="Simone D."/>
            <person name="Lopez-Fernandez M."/>
            <person name="Wu X."/>
            <person name="de Brujin I."/>
            <person name="Lundin D."/>
            <person name="Andersson A."/>
            <person name="Bertilsson S."/>
            <person name="Dopson M."/>
        </authorList>
    </citation>
    <scope>NUCLEOTIDE SEQUENCE</scope>
    <source>
        <strain evidence="1">MM171B00466</strain>
    </source>
</reference>
<gene>
    <name evidence="1" type="ORF">MM171B00466_0026</name>
</gene>
<accession>A0A6M3MH28</accession>
<protein>
    <submittedName>
        <fullName evidence="1">Putative structural protein</fullName>
    </submittedName>
</protein>
<dbReference type="EMBL" id="MT143872">
    <property type="protein sequence ID" value="QJB04122.1"/>
    <property type="molecule type" value="Genomic_DNA"/>
</dbReference>
<proteinExistence type="predicted"/>
<organism evidence="1">
    <name type="scientific">viral metagenome</name>
    <dbReference type="NCBI Taxonomy" id="1070528"/>
    <lineage>
        <taxon>unclassified sequences</taxon>
        <taxon>metagenomes</taxon>
        <taxon>organismal metagenomes</taxon>
    </lineage>
</organism>